<evidence type="ECO:0000313" key="3">
    <source>
        <dbReference type="Proteomes" id="UP001449795"/>
    </source>
</evidence>
<accession>A0ABZ3D5L6</accession>
<dbReference type="InterPro" id="IPR021957">
    <property type="entry name" value="DUF3574"/>
</dbReference>
<proteinExistence type="predicted"/>
<gene>
    <name evidence="2" type="ORF">AAC691_00865</name>
</gene>
<keyword evidence="3" id="KW-1185">Reference proteome</keyword>
<dbReference type="RefSeq" id="WP_342628647.1">
    <property type="nucleotide sequence ID" value="NZ_CP152276.1"/>
</dbReference>
<evidence type="ECO:0000256" key="1">
    <source>
        <dbReference type="SAM" id="SignalP"/>
    </source>
</evidence>
<name>A0ABZ3D5L6_9PROT</name>
<dbReference type="Proteomes" id="UP001449795">
    <property type="component" value="Chromosome"/>
</dbReference>
<organism evidence="2 3">
    <name type="scientific">Nguyenibacter vanlangensis</name>
    <dbReference type="NCBI Taxonomy" id="1216886"/>
    <lineage>
        <taxon>Bacteria</taxon>
        <taxon>Pseudomonadati</taxon>
        <taxon>Pseudomonadota</taxon>
        <taxon>Alphaproteobacteria</taxon>
        <taxon>Acetobacterales</taxon>
        <taxon>Acetobacteraceae</taxon>
        <taxon>Nguyenibacter</taxon>
    </lineage>
</organism>
<dbReference type="Pfam" id="PF12098">
    <property type="entry name" value="DUF3574"/>
    <property type="match status" value="1"/>
</dbReference>
<feature type="signal peptide" evidence="1">
    <location>
        <begin position="1"/>
        <end position="33"/>
    </location>
</feature>
<sequence>MNRPASAASARALLLALAAAPLAACAPHAPAPAADTTAAPAPTPILSGLSCTPFGAHQGIEISLLFGLTRPDGRAVTDTEWAAFLRDEVTPRFPDGLSVFQTMGQWRDRVTGRVTHEPSRIVWIAAGVATPDLLARIAAIRTSYRQRFQQQSVGLTIRPGCQAF</sequence>
<reference evidence="2 3" key="1">
    <citation type="submission" date="2024-04" db="EMBL/GenBank/DDBJ databases">
        <title>Complete genome sequence of Nguyenibacter vanlangesis HBCM-1154, a strain capable of nitrogen fixation, IAA production, and phosphorus solubilization isolated from sugarcane soil.</title>
        <authorList>
            <person name="MY HANH P."/>
        </authorList>
    </citation>
    <scope>NUCLEOTIDE SEQUENCE [LARGE SCALE GENOMIC DNA]</scope>
    <source>
        <strain evidence="2 3">HBCM 1154</strain>
    </source>
</reference>
<keyword evidence="1" id="KW-0732">Signal</keyword>
<protein>
    <submittedName>
        <fullName evidence="2">DUF3574 domain-containing protein</fullName>
    </submittedName>
</protein>
<feature type="chain" id="PRO_5047157403" evidence="1">
    <location>
        <begin position="34"/>
        <end position="164"/>
    </location>
</feature>
<dbReference type="EMBL" id="CP152276">
    <property type="protein sequence ID" value="XAE43069.1"/>
    <property type="molecule type" value="Genomic_DNA"/>
</dbReference>
<evidence type="ECO:0000313" key="2">
    <source>
        <dbReference type="EMBL" id="XAE43069.1"/>
    </source>
</evidence>